<feature type="signal peptide" evidence="2">
    <location>
        <begin position="1"/>
        <end position="28"/>
    </location>
</feature>
<evidence type="ECO:0000313" key="4">
    <source>
        <dbReference type="Proteomes" id="UP000253083"/>
    </source>
</evidence>
<keyword evidence="4" id="KW-1185">Reference proteome</keyword>
<comment type="caution">
    <text evidence="3">The sequence shown here is derived from an EMBL/GenBank/DDBJ whole genome shotgun (WGS) entry which is preliminary data.</text>
</comment>
<evidence type="ECO:0000256" key="2">
    <source>
        <dbReference type="SAM" id="SignalP"/>
    </source>
</evidence>
<accession>A0A395JMG8</accession>
<dbReference type="Proteomes" id="UP000253083">
    <property type="component" value="Unassembled WGS sequence"/>
</dbReference>
<feature type="compositionally biased region" description="Polar residues" evidence="1">
    <location>
        <begin position="127"/>
        <end position="137"/>
    </location>
</feature>
<dbReference type="EMBL" id="QNRT01000002">
    <property type="protein sequence ID" value="RBP51037.1"/>
    <property type="molecule type" value="Genomic_DNA"/>
</dbReference>
<evidence type="ECO:0000313" key="3">
    <source>
        <dbReference type="EMBL" id="RBP51037.1"/>
    </source>
</evidence>
<name>A0A395JMG8_9GAMM</name>
<evidence type="ECO:0000256" key="1">
    <source>
        <dbReference type="SAM" id="MobiDB-lite"/>
    </source>
</evidence>
<reference evidence="3 4" key="1">
    <citation type="submission" date="2018-06" db="EMBL/GenBank/DDBJ databases">
        <title>Genomic Encyclopedia of Type Strains, Phase IV (KMG-IV): sequencing the most valuable type-strain genomes for metagenomic binning, comparative biology and taxonomic classification.</title>
        <authorList>
            <person name="Goeker M."/>
        </authorList>
    </citation>
    <scope>NUCLEOTIDE SEQUENCE [LARGE SCALE GENOMIC DNA]</scope>
    <source>
        <strain evidence="3 4">DSM 24032</strain>
    </source>
</reference>
<feature type="chain" id="PRO_5017388761" evidence="2">
    <location>
        <begin position="29"/>
        <end position="178"/>
    </location>
</feature>
<protein>
    <submittedName>
        <fullName evidence="3">Uncharacterized protein</fullName>
    </submittedName>
</protein>
<dbReference type="AlphaFoldDB" id="A0A395JMG8"/>
<organism evidence="3 4">
    <name type="scientific">Arenicella xantha</name>
    <dbReference type="NCBI Taxonomy" id="644221"/>
    <lineage>
        <taxon>Bacteria</taxon>
        <taxon>Pseudomonadati</taxon>
        <taxon>Pseudomonadota</taxon>
        <taxon>Gammaproteobacteria</taxon>
        <taxon>Arenicellales</taxon>
        <taxon>Arenicellaceae</taxon>
        <taxon>Arenicella</taxon>
    </lineage>
</organism>
<keyword evidence="2" id="KW-0732">Signal</keyword>
<proteinExistence type="predicted"/>
<gene>
    <name evidence="3" type="ORF">DFR28_102456</name>
</gene>
<sequence length="178" mass="18914">MNHFLQSKYLTLAATIIILTAYATNAEAARKGAPGSEDRTEWCDAKLRSCVDSANEDCDSTYGTDLASSLCQSSEVNTCKNAYGSTSDCLTRDRVADRPDKTPQAGGPQRVAPASSSTRKPRDHRQTSQQNSTRVNSAAISTSDCTAYGGTVQRDASCASKQSCLINNSNGCITKAAK</sequence>
<dbReference type="RefSeq" id="WP_113953840.1">
    <property type="nucleotide sequence ID" value="NZ_QNRT01000002.1"/>
</dbReference>
<dbReference type="InParanoid" id="A0A395JMG8"/>
<feature type="region of interest" description="Disordered" evidence="1">
    <location>
        <begin position="93"/>
        <end position="137"/>
    </location>
</feature>